<feature type="compositionally biased region" description="Basic and acidic residues" evidence="1">
    <location>
        <begin position="336"/>
        <end position="357"/>
    </location>
</feature>
<comment type="caution">
    <text evidence="2">The sequence shown here is derived from an EMBL/GenBank/DDBJ whole genome shotgun (WGS) entry which is preliminary data.</text>
</comment>
<evidence type="ECO:0000313" key="2">
    <source>
        <dbReference type="EMBL" id="KAK4362496.1"/>
    </source>
</evidence>
<feature type="region of interest" description="Disordered" evidence="1">
    <location>
        <begin position="333"/>
        <end position="357"/>
    </location>
</feature>
<reference evidence="2" key="1">
    <citation type="submission" date="2023-12" db="EMBL/GenBank/DDBJ databases">
        <title>Genome assembly of Anisodus tanguticus.</title>
        <authorList>
            <person name="Wang Y.-J."/>
        </authorList>
    </citation>
    <scope>NUCLEOTIDE SEQUENCE</scope>
    <source>
        <strain evidence="2">KB-2021</strain>
        <tissue evidence="2">Leaf</tissue>
    </source>
</reference>
<organism evidence="2 3">
    <name type="scientific">Anisodus tanguticus</name>
    <dbReference type="NCBI Taxonomy" id="243964"/>
    <lineage>
        <taxon>Eukaryota</taxon>
        <taxon>Viridiplantae</taxon>
        <taxon>Streptophyta</taxon>
        <taxon>Embryophyta</taxon>
        <taxon>Tracheophyta</taxon>
        <taxon>Spermatophyta</taxon>
        <taxon>Magnoliopsida</taxon>
        <taxon>eudicotyledons</taxon>
        <taxon>Gunneridae</taxon>
        <taxon>Pentapetalae</taxon>
        <taxon>asterids</taxon>
        <taxon>lamiids</taxon>
        <taxon>Solanales</taxon>
        <taxon>Solanaceae</taxon>
        <taxon>Solanoideae</taxon>
        <taxon>Hyoscyameae</taxon>
        <taxon>Anisodus</taxon>
    </lineage>
</organism>
<dbReference type="EMBL" id="JAVYJV010000009">
    <property type="protein sequence ID" value="KAK4362496.1"/>
    <property type="molecule type" value="Genomic_DNA"/>
</dbReference>
<dbReference type="AlphaFoldDB" id="A0AAE1S4Q8"/>
<sequence>MLFINATAPPPLHSHSHSHSHSQFTSHFALRRSSLTGSLRTSPQLVAHTHTHSSLRSRTTTQLAIAIAIAIAIVVARRHKLDKGCCIVLEFLSVLLKSHYYAARYRHYVARASPSPSAHHHRRSPLSLHKLDKGCCIVLEFLSVLLKMAEASTASTTRAPSKKKATKSEVWEHFGKAIDEKTGNVENFDHRFQRTDQWMPVYSWLETLDTDEVVKSKEIIDWLTENPDGPEFTKNMSLSEVQESEAVKKSVPLRTAGEGSAGMGCFIMGWGMRTPDYRSNFVDYNLSTVPKDSEIYKAKQTEALHKYETLVELEKQLSMHLPKPENIVEEYNNEQQEDKVEDKDNASMQQKDDLHNKETAEVEVSNIKQWVEHAFGEHKDDASKEMVVSTSWADKSLEAPLVPTKVIAQVEGPNQQSKEVDKVVSVSTENQNVYEESVVREVDMAVGAQEKEKMVTDDIALTVVGIPDADSLESFSSNQGTESSGDSMEEHEVQVSDNNSAVNKNFPNKVLQDMVSNNVEKASSAKKNSPNKVLHDLVSHNVKVVATDAEKENLIRVEDKRVNVGQHIVKSHRQVLLLKAYPILRGRRRWSRMVI</sequence>
<evidence type="ECO:0000256" key="1">
    <source>
        <dbReference type="SAM" id="MobiDB-lite"/>
    </source>
</evidence>
<name>A0AAE1S4Q8_9SOLA</name>
<gene>
    <name evidence="2" type="ORF">RND71_017737</name>
</gene>
<protein>
    <submittedName>
        <fullName evidence="2">Uncharacterized protein</fullName>
    </submittedName>
</protein>
<evidence type="ECO:0000313" key="3">
    <source>
        <dbReference type="Proteomes" id="UP001291623"/>
    </source>
</evidence>
<keyword evidence="3" id="KW-1185">Reference proteome</keyword>
<proteinExistence type="predicted"/>
<accession>A0AAE1S4Q8</accession>
<dbReference type="Proteomes" id="UP001291623">
    <property type="component" value="Unassembled WGS sequence"/>
</dbReference>